<evidence type="ECO:0000313" key="2">
    <source>
        <dbReference type="Proteomes" id="UP000076661"/>
    </source>
</evidence>
<sequence>MEQLSITADLEDYSVGLTCKAHLNEFSGVGGAWFNVDDVATFYENLSLLASEMIGSIELIGAQSKIDGSEYLETFSIRCYVLSASKINGIIGVHVTLADYPYTGCRSNEISQFSGEFKIRRHKIKEFSASLLNLINNNQSEAVLFGDGCM</sequence>
<name>A0A167K6F5_9GAMM</name>
<dbReference type="RefSeq" id="WP_063382352.1">
    <property type="nucleotide sequence ID" value="NZ_AUXX01000042.1"/>
</dbReference>
<gene>
    <name evidence="1" type="ORF">N478_25640</name>
</gene>
<proteinExistence type="predicted"/>
<comment type="caution">
    <text evidence="1">The sequence shown here is derived from an EMBL/GenBank/DDBJ whole genome shotgun (WGS) entry which is preliminary data.</text>
</comment>
<dbReference type="Proteomes" id="UP000076661">
    <property type="component" value="Unassembled WGS sequence"/>
</dbReference>
<evidence type="ECO:0000313" key="1">
    <source>
        <dbReference type="EMBL" id="KZN62198.1"/>
    </source>
</evidence>
<protein>
    <submittedName>
        <fullName evidence="1">Uncharacterized protein</fullName>
    </submittedName>
</protein>
<accession>A0A167K6F5</accession>
<dbReference type="AlphaFoldDB" id="A0A167K6F5"/>
<organism evidence="1 2">
    <name type="scientific">Pseudoalteromonas luteoviolacea S4060-1</name>
    <dbReference type="NCBI Taxonomy" id="1365257"/>
    <lineage>
        <taxon>Bacteria</taxon>
        <taxon>Pseudomonadati</taxon>
        <taxon>Pseudomonadota</taxon>
        <taxon>Gammaproteobacteria</taxon>
        <taxon>Alteromonadales</taxon>
        <taxon>Pseudoalteromonadaceae</taxon>
        <taxon>Pseudoalteromonas</taxon>
    </lineage>
</organism>
<dbReference type="PATRIC" id="fig|1365257.3.peg.4047"/>
<dbReference type="EMBL" id="AUXX01000042">
    <property type="protein sequence ID" value="KZN62198.1"/>
    <property type="molecule type" value="Genomic_DNA"/>
</dbReference>
<reference evidence="1 2" key="1">
    <citation type="submission" date="2013-07" db="EMBL/GenBank/DDBJ databases">
        <title>Comparative Genomic and Metabolomic Analysis of Twelve Strains of Pseudoalteromonas luteoviolacea.</title>
        <authorList>
            <person name="Vynne N.G."/>
            <person name="Mansson M."/>
            <person name="Gram L."/>
        </authorList>
    </citation>
    <scope>NUCLEOTIDE SEQUENCE [LARGE SCALE GENOMIC DNA]</scope>
    <source>
        <strain evidence="1 2">S4060-1</strain>
    </source>
</reference>